<dbReference type="PANTHER" id="PTHR31333">
    <property type="entry name" value="PWWP DOMAIN-CONTAINING DNA REPAIR FACTOR 3 FAMILY MEMBER"/>
    <property type="match status" value="1"/>
</dbReference>
<reference evidence="3" key="1">
    <citation type="submission" date="2019-03" db="UniProtKB">
        <authorList>
            <consortium name="Ensembl"/>
        </authorList>
    </citation>
    <scope>IDENTIFICATION</scope>
</reference>
<dbReference type="GO" id="GO:0006281">
    <property type="term" value="P:DNA repair"/>
    <property type="evidence" value="ECO:0007669"/>
    <property type="project" value="TreeGrafter"/>
</dbReference>
<dbReference type="GO" id="GO:0005634">
    <property type="term" value="C:nucleus"/>
    <property type="evidence" value="ECO:0007669"/>
    <property type="project" value="TreeGrafter"/>
</dbReference>
<dbReference type="AlphaFoldDB" id="A0A452THJ1"/>
<accession>A0A452THJ1</accession>
<sequence length="261" mass="29674">MFLHGNFHFSASSITVSLKRLKHFDCKEKQALLVGALLFMPPEGAAVAAGSCALPRDGVFPRVCRWSAGYPVRKSIQQDVLGTRFPQLSKGDPEEPVVGSPQRKRRPYRKVLPDRSRAARDRANQKLVEYIVKARGTEGHLRAILKNRKPSRWLKTFLNSGQYMTCVETYLEDEEQLDLVVKYLQGVYQETGSRTLARINGDRIRFILDVLLPEAIICAIAAVDAVDYKTAEEKYLKGPSLSYREKEIFDNQLLEERSQRC</sequence>
<evidence type="ECO:0000256" key="1">
    <source>
        <dbReference type="SAM" id="MobiDB-lite"/>
    </source>
</evidence>
<feature type="domain" description="PWWP" evidence="2">
    <location>
        <begin position="113"/>
        <end position="252"/>
    </location>
</feature>
<dbReference type="InterPro" id="IPR040263">
    <property type="entry name" value="PWP3A_3B_4"/>
</dbReference>
<dbReference type="GO" id="GO:0031491">
    <property type="term" value="F:nucleosome binding"/>
    <property type="evidence" value="ECO:0007669"/>
    <property type="project" value="TreeGrafter"/>
</dbReference>
<dbReference type="GO" id="GO:0005829">
    <property type="term" value="C:cytosol"/>
    <property type="evidence" value="ECO:0007669"/>
    <property type="project" value="TreeGrafter"/>
</dbReference>
<organism evidence="3">
    <name type="scientific">Ursus maritimus</name>
    <name type="common">Polar bear</name>
    <name type="synonym">Thalarctos maritimus</name>
    <dbReference type="NCBI Taxonomy" id="29073"/>
    <lineage>
        <taxon>Eukaryota</taxon>
        <taxon>Metazoa</taxon>
        <taxon>Chordata</taxon>
        <taxon>Craniata</taxon>
        <taxon>Vertebrata</taxon>
        <taxon>Euteleostomi</taxon>
        <taxon>Mammalia</taxon>
        <taxon>Eutheria</taxon>
        <taxon>Laurasiatheria</taxon>
        <taxon>Carnivora</taxon>
        <taxon>Caniformia</taxon>
        <taxon>Ursidae</taxon>
        <taxon>Ursus</taxon>
    </lineage>
</organism>
<name>A0A452THJ1_URSMA</name>
<protein>
    <recommendedName>
        <fullName evidence="2">PWWP domain-containing protein</fullName>
    </recommendedName>
</protein>
<feature type="region of interest" description="Disordered" evidence="1">
    <location>
        <begin position="85"/>
        <end position="105"/>
    </location>
</feature>
<dbReference type="GO" id="GO:0006325">
    <property type="term" value="P:chromatin organization"/>
    <property type="evidence" value="ECO:0007669"/>
    <property type="project" value="TreeGrafter"/>
</dbReference>
<dbReference type="InterPro" id="IPR048795">
    <property type="entry name" value="PWP3A_3B_4_C"/>
</dbReference>
<dbReference type="GeneTree" id="ENSGT00390000001700"/>
<proteinExistence type="predicted"/>
<dbReference type="Pfam" id="PF20886">
    <property type="entry name" value="PWP3A-B_C"/>
    <property type="match status" value="1"/>
</dbReference>
<dbReference type="PANTHER" id="PTHR31333:SF4">
    <property type="entry name" value="PWWP DOMAIN-CONTAINING DNA REPAIR FACTOR 3A"/>
    <property type="match status" value="1"/>
</dbReference>
<dbReference type="Ensembl" id="ENSUMAT00000009005.1">
    <property type="protein sequence ID" value="ENSUMAP00000007508.1"/>
    <property type="gene ID" value="ENSUMAG00000005803.1"/>
</dbReference>
<dbReference type="OMA" id="AYHESID"/>
<evidence type="ECO:0000313" key="3">
    <source>
        <dbReference type="Ensembl" id="ENSUMAP00000007508"/>
    </source>
</evidence>
<evidence type="ECO:0000259" key="2">
    <source>
        <dbReference type="Pfam" id="PF20886"/>
    </source>
</evidence>